<name>A0A9R1C7K5_9BACT</name>
<keyword evidence="3" id="KW-1185">Reference proteome</keyword>
<dbReference type="AlphaFoldDB" id="A0A9R1C7K5"/>
<gene>
    <name evidence="2" type="ORF">PRLR5076_03440</name>
</gene>
<dbReference type="EMBL" id="BPUB01000001">
    <property type="protein sequence ID" value="GJG57493.1"/>
    <property type="molecule type" value="Genomic_DNA"/>
</dbReference>
<evidence type="ECO:0000313" key="2">
    <source>
        <dbReference type="EMBL" id="GJG57493.1"/>
    </source>
</evidence>
<proteinExistence type="predicted"/>
<feature type="domain" description="Transposase IS66 central" evidence="1">
    <location>
        <begin position="2"/>
        <end position="39"/>
    </location>
</feature>
<evidence type="ECO:0000259" key="1">
    <source>
        <dbReference type="Pfam" id="PF03050"/>
    </source>
</evidence>
<comment type="caution">
    <text evidence="2">The sequence shown here is derived from an EMBL/GenBank/DDBJ whole genome shotgun (WGS) entry which is preliminary data.</text>
</comment>
<dbReference type="Pfam" id="PF03050">
    <property type="entry name" value="DDE_Tnp_IS66"/>
    <property type="match status" value="1"/>
</dbReference>
<sequence length="88" mass="10188">MKYREDGEYSIDNNIAERNVRPFTVDRKNTMTFGSEEGIDCAATYHTIIQTCRMMGVKVLKYLQSFFKKFSEGCRDYAQMLPGQLAID</sequence>
<reference evidence="2" key="1">
    <citation type="journal article" date="2022" name="Int. J. Syst. Evol. Microbiol.">
        <title>Prevotella lacticifex sp. nov., isolated from the rumen of cows.</title>
        <authorList>
            <person name="Shinkai T."/>
            <person name="Ikeyama N."/>
            <person name="Kumagai M."/>
            <person name="Ohmori H."/>
            <person name="Sakamoto M."/>
            <person name="Ohkuma M."/>
            <person name="Mitsumori M."/>
        </authorList>
    </citation>
    <scope>NUCLEOTIDE SEQUENCE</scope>
    <source>
        <strain evidence="2">R5076</strain>
    </source>
</reference>
<dbReference type="PANTHER" id="PTHR33678">
    <property type="entry name" value="BLL1576 PROTEIN"/>
    <property type="match status" value="1"/>
</dbReference>
<organism evidence="2 3">
    <name type="scientific">Prevotella lacticifex</name>
    <dbReference type="NCBI Taxonomy" id="2854755"/>
    <lineage>
        <taxon>Bacteria</taxon>
        <taxon>Pseudomonadati</taxon>
        <taxon>Bacteroidota</taxon>
        <taxon>Bacteroidia</taxon>
        <taxon>Bacteroidales</taxon>
        <taxon>Prevotellaceae</taxon>
        <taxon>Prevotella</taxon>
    </lineage>
</organism>
<protein>
    <recommendedName>
        <fullName evidence="1">Transposase IS66 central domain-containing protein</fullName>
    </recommendedName>
</protein>
<dbReference type="Proteomes" id="UP000825483">
    <property type="component" value="Unassembled WGS sequence"/>
</dbReference>
<dbReference type="InterPro" id="IPR052344">
    <property type="entry name" value="Transposase-related"/>
</dbReference>
<accession>A0A9R1C7K5</accession>
<dbReference type="PANTHER" id="PTHR33678:SF1">
    <property type="entry name" value="BLL1576 PROTEIN"/>
    <property type="match status" value="1"/>
</dbReference>
<evidence type="ECO:0000313" key="3">
    <source>
        <dbReference type="Proteomes" id="UP000825483"/>
    </source>
</evidence>
<dbReference type="InterPro" id="IPR004291">
    <property type="entry name" value="Transposase_IS66_central"/>
</dbReference>